<feature type="region of interest" description="Disordered" evidence="1">
    <location>
        <begin position="1"/>
        <end position="20"/>
    </location>
</feature>
<comment type="caution">
    <text evidence="2">The sequence shown here is derived from an EMBL/GenBank/DDBJ whole genome shotgun (WGS) entry which is preliminary data.</text>
</comment>
<dbReference type="OrthoDB" id="7850543at2"/>
<keyword evidence="3" id="KW-1185">Reference proteome</keyword>
<accession>A0A2N5XQN3</accession>
<dbReference type="AlphaFoldDB" id="A0A2N5XQN3"/>
<evidence type="ECO:0000313" key="3">
    <source>
        <dbReference type="Proteomes" id="UP000234881"/>
    </source>
</evidence>
<gene>
    <name evidence="2" type="ORF">C0081_12185</name>
</gene>
<sequence length="155" mass="17322">MARGRKPDPEKVVPFKNENGVPHEDQCARLAADLKPVDLSEAEGAVWDRLAPQMALLGRLKSHYVDVIENYCVAVVRLKAIRRELLEEGETYIVEGRNGAQEKSKPQVAQYNETFRQWRALVGELYLSPAAERMLAGQGDLFPEQNPFSKLGGSS</sequence>
<dbReference type="InterPro" id="IPR006448">
    <property type="entry name" value="Phage_term_ssu_P27"/>
</dbReference>
<evidence type="ECO:0000256" key="1">
    <source>
        <dbReference type="SAM" id="MobiDB-lite"/>
    </source>
</evidence>
<feature type="compositionally biased region" description="Basic and acidic residues" evidence="1">
    <location>
        <begin position="1"/>
        <end position="13"/>
    </location>
</feature>
<proteinExistence type="predicted"/>
<dbReference type="Pfam" id="PF05119">
    <property type="entry name" value="Terminase_4"/>
    <property type="match status" value="1"/>
</dbReference>
<evidence type="ECO:0000313" key="2">
    <source>
        <dbReference type="EMBL" id="PLW76813.1"/>
    </source>
</evidence>
<organism evidence="2 3">
    <name type="scientific">Cohaesibacter celericrescens</name>
    <dbReference type="NCBI Taxonomy" id="2067669"/>
    <lineage>
        <taxon>Bacteria</taxon>
        <taxon>Pseudomonadati</taxon>
        <taxon>Pseudomonadota</taxon>
        <taxon>Alphaproteobacteria</taxon>
        <taxon>Hyphomicrobiales</taxon>
        <taxon>Cohaesibacteraceae</taxon>
    </lineage>
</organism>
<dbReference type="Proteomes" id="UP000234881">
    <property type="component" value="Unassembled WGS sequence"/>
</dbReference>
<dbReference type="EMBL" id="PKUQ01000022">
    <property type="protein sequence ID" value="PLW76813.1"/>
    <property type="molecule type" value="Genomic_DNA"/>
</dbReference>
<reference evidence="2 3" key="1">
    <citation type="submission" date="2018-01" db="EMBL/GenBank/DDBJ databases">
        <title>The draft genome sequence of Cohaesibacter sp. H1304.</title>
        <authorList>
            <person name="Wang N.-N."/>
            <person name="Du Z.-J."/>
        </authorList>
    </citation>
    <scope>NUCLEOTIDE SEQUENCE [LARGE SCALE GENOMIC DNA]</scope>
    <source>
        <strain evidence="2 3">H1304</strain>
    </source>
</reference>
<name>A0A2N5XQN3_9HYPH</name>
<protein>
    <submittedName>
        <fullName evidence="2">Terminase</fullName>
    </submittedName>
</protein>
<dbReference type="RefSeq" id="WP_101534101.1">
    <property type="nucleotide sequence ID" value="NZ_PKUQ01000022.1"/>
</dbReference>